<feature type="domain" description="SWIM-type" evidence="2">
    <location>
        <begin position="571"/>
        <end position="602"/>
    </location>
</feature>
<gene>
    <name evidence="3" type="ORF">DdX_10897</name>
</gene>
<organism evidence="3 4">
    <name type="scientific">Ditylenchus destructor</name>
    <dbReference type="NCBI Taxonomy" id="166010"/>
    <lineage>
        <taxon>Eukaryota</taxon>
        <taxon>Metazoa</taxon>
        <taxon>Ecdysozoa</taxon>
        <taxon>Nematoda</taxon>
        <taxon>Chromadorea</taxon>
        <taxon>Rhabditida</taxon>
        <taxon>Tylenchina</taxon>
        <taxon>Tylenchomorpha</taxon>
        <taxon>Sphaerularioidea</taxon>
        <taxon>Anguinidae</taxon>
        <taxon>Anguininae</taxon>
        <taxon>Ditylenchus</taxon>
    </lineage>
</organism>
<accession>A0AAD4R547</accession>
<evidence type="ECO:0000313" key="4">
    <source>
        <dbReference type="Proteomes" id="UP001201812"/>
    </source>
</evidence>
<evidence type="ECO:0000259" key="2">
    <source>
        <dbReference type="PROSITE" id="PS50966"/>
    </source>
</evidence>
<evidence type="ECO:0000256" key="1">
    <source>
        <dbReference type="PROSITE-ProRule" id="PRU00325"/>
    </source>
</evidence>
<dbReference type="PANTHER" id="PTHR35385">
    <property type="entry name" value="PROTEIN B, PUTATIVE-RELATED-RELATED"/>
    <property type="match status" value="1"/>
</dbReference>
<keyword evidence="1" id="KW-0863">Zinc-finger</keyword>
<dbReference type="PROSITE" id="PS50966">
    <property type="entry name" value="ZF_SWIM"/>
    <property type="match status" value="1"/>
</dbReference>
<dbReference type="InterPro" id="IPR007527">
    <property type="entry name" value="Znf_SWIM"/>
</dbReference>
<keyword evidence="1" id="KW-0862">Zinc</keyword>
<reference evidence="3" key="1">
    <citation type="submission" date="2022-01" db="EMBL/GenBank/DDBJ databases">
        <title>Genome Sequence Resource for Two Populations of Ditylenchus destructor, the Migratory Endoparasitic Phytonematode.</title>
        <authorList>
            <person name="Zhang H."/>
            <person name="Lin R."/>
            <person name="Xie B."/>
        </authorList>
    </citation>
    <scope>NUCLEOTIDE SEQUENCE</scope>
    <source>
        <strain evidence="3">BazhouSP</strain>
    </source>
</reference>
<keyword evidence="4" id="KW-1185">Reference proteome</keyword>
<sequence length="888" mass="100326">MSVFSPVSYLNRYVPQTHDYLIVDADVQCEDPAFLKFTCSIRVAWKDKNDMKRWINEFSKLTRSDWIQRDMADWKSFKYSGAFSGKFVCQHSSHGKKEDSVRDSNCRAEISFNFVRDPGARKRRKVGDMSSDEQAIRKYDTELWRKGIRYLVRIHFNHTHNLQSADGLKMLRSKVDDIYYALFTAGIEPLEAYEIFQRMNKDCFQDPINKANASLNPDIEHVQYLHKRYIGAFVPADYDSQLKAIENALIDHYESSGVTVMFSKEPLAVAVATPLMQRASQLNTCGDVIFVDSTPAYDTDNHFVTLLLTSTLAGAVPIGCFITRDLSEISLKEGLKLLKGHLGPHGFAGRANPKYLIVSNESSGMNSAIVSLWPNAEIRFNQFQKHQTFWKLLLDPANAIEESDCGSLMQTCKQLLNAPTPSEGNSLFAEALNSPVLNRYARFREYIQKEWKKNTEWCLAFRHEDIRSQYIYMMSEASVRSYREVFEHRRQAATLIGLITKIIAECNAHYSEKLMDYALGRNSEHGRQAHAIVYNSKACHSAETNVKIEDPNNSVCLVSGGITENGEEIRYLVNVAAGVCGCSASQTTFYCPHIESAQTYLNSTQPKHGTKYKPSLSIQFASAQPPELNNNDRTLLLQLTTGSSCSRSLFAPWNMSSEEMELFHNVGQEVLIDSSGTEYGILENGVAEEDECFDEDYDTKTKIDPDGEPSTSAINDSTLLRARVFEASEQKKRSMEYLSQNARPKLIGSRVAWGKGRGSHSSFANETIVEITNRFSRRIYDILQQSLLSETNQGLKTIEVVEEACGKLERLRSINGIQKFFSAAINPYSPTPVYVGTPTDQFESGIMPPKAKMSKKLRRLEDTESALGGIEEEFIVVEERQDNAMALR</sequence>
<dbReference type="AlphaFoldDB" id="A0AAD4R547"/>
<dbReference type="PANTHER" id="PTHR35385:SF2">
    <property type="entry name" value="PROTEIN B, PUTATIVE-RELATED"/>
    <property type="match status" value="1"/>
</dbReference>
<evidence type="ECO:0000313" key="3">
    <source>
        <dbReference type="EMBL" id="KAI1710218.1"/>
    </source>
</evidence>
<dbReference type="Proteomes" id="UP001201812">
    <property type="component" value="Unassembled WGS sequence"/>
</dbReference>
<proteinExistence type="predicted"/>
<dbReference type="EMBL" id="JAKKPZ010000027">
    <property type="protein sequence ID" value="KAI1710218.1"/>
    <property type="molecule type" value="Genomic_DNA"/>
</dbReference>
<name>A0AAD4R547_9BILA</name>
<protein>
    <recommendedName>
        <fullName evidence="2">SWIM-type domain-containing protein</fullName>
    </recommendedName>
</protein>
<keyword evidence="1" id="KW-0479">Metal-binding</keyword>
<comment type="caution">
    <text evidence="3">The sequence shown here is derived from an EMBL/GenBank/DDBJ whole genome shotgun (WGS) entry which is preliminary data.</text>
</comment>
<dbReference type="GO" id="GO:0008270">
    <property type="term" value="F:zinc ion binding"/>
    <property type="evidence" value="ECO:0007669"/>
    <property type="project" value="UniProtKB-KW"/>
</dbReference>